<dbReference type="Proteomes" id="UP000614261">
    <property type="component" value="Unassembled WGS sequence"/>
</dbReference>
<evidence type="ECO:0000313" key="1">
    <source>
        <dbReference type="EMBL" id="GGB51469.1"/>
    </source>
</evidence>
<keyword evidence="2" id="KW-1185">Reference proteome</keyword>
<sequence length="60" mass="6461">MTHSQRNQKILNAIEEETSRALESKKTARAALIGEGIYTTKGKLRVEFGGTGSKKANVAA</sequence>
<evidence type="ECO:0000313" key="2">
    <source>
        <dbReference type="Proteomes" id="UP000614261"/>
    </source>
</evidence>
<organism evidence="1 2">
    <name type="scientific">Blastomonas aquatica</name>
    <dbReference type="NCBI Taxonomy" id="1510276"/>
    <lineage>
        <taxon>Bacteria</taxon>
        <taxon>Pseudomonadati</taxon>
        <taxon>Pseudomonadota</taxon>
        <taxon>Alphaproteobacteria</taxon>
        <taxon>Sphingomonadales</taxon>
        <taxon>Sphingomonadaceae</taxon>
        <taxon>Blastomonas</taxon>
    </lineage>
</organism>
<dbReference type="RefSeq" id="WP_188512566.1">
    <property type="nucleotide sequence ID" value="NZ_BMGD01000001.1"/>
</dbReference>
<gene>
    <name evidence="1" type="ORF">GCM10010833_02730</name>
</gene>
<dbReference type="EMBL" id="BMGD01000001">
    <property type="protein sequence ID" value="GGB51469.1"/>
    <property type="molecule type" value="Genomic_DNA"/>
</dbReference>
<protein>
    <submittedName>
        <fullName evidence="1">Uncharacterized protein</fullName>
    </submittedName>
</protein>
<name>A0ABQ1ISP9_9SPHN</name>
<reference evidence="2" key="1">
    <citation type="journal article" date="2019" name="Int. J. Syst. Evol. Microbiol.">
        <title>The Global Catalogue of Microorganisms (GCM) 10K type strain sequencing project: providing services to taxonomists for standard genome sequencing and annotation.</title>
        <authorList>
            <consortium name="The Broad Institute Genomics Platform"/>
            <consortium name="The Broad Institute Genome Sequencing Center for Infectious Disease"/>
            <person name="Wu L."/>
            <person name="Ma J."/>
        </authorList>
    </citation>
    <scope>NUCLEOTIDE SEQUENCE [LARGE SCALE GENOMIC DNA]</scope>
    <source>
        <strain evidence="2">CGMCC 1.12851</strain>
    </source>
</reference>
<accession>A0ABQ1ISP9</accession>
<proteinExistence type="predicted"/>
<comment type="caution">
    <text evidence="1">The sequence shown here is derived from an EMBL/GenBank/DDBJ whole genome shotgun (WGS) entry which is preliminary data.</text>
</comment>